<dbReference type="PROSITE" id="PS50088">
    <property type="entry name" value="ANK_REPEAT"/>
    <property type="match status" value="21"/>
</dbReference>
<feature type="region of interest" description="Disordered" evidence="9">
    <location>
        <begin position="4042"/>
        <end position="4067"/>
    </location>
</feature>
<dbReference type="PROSITE" id="PS50297">
    <property type="entry name" value="ANK_REP_REGION"/>
    <property type="match status" value="21"/>
</dbReference>
<feature type="compositionally biased region" description="Polar residues" evidence="9">
    <location>
        <begin position="2723"/>
        <end position="2737"/>
    </location>
</feature>
<feature type="repeat" description="ANK" evidence="7">
    <location>
        <begin position="671"/>
        <end position="703"/>
    </location>
</feature>
<feature type="transmembrane region" description="Helical" evidence="10">
    <location>
        <begin position="31"/>
        <end position="48"/>
    </location>
</feature>
<feature type="compositionally biased region" description="Polar residues" evidence="9">
    <location>
        <begin position="5421"/>
        <end position="5436"/>
    </location>
</feature>
<dbReference type="Gene3D" id="1.25.40.20">
    <property type="entry name" value="Ankyrin repeat-containing domain"/>
    <property type="match status" value="3"/>
</dbReference>
<feature type="transmembrane region" description="Helical" evidence="10">
    <location>
        <begin position="113"/>
        <end position="137"/>
    </location>
</feature>
<feature type="region of interest" description="Disordered" evidence="9">
    <location>
        <begin position="3784"/>
        <end position="3803"/>
    </location>
</feature>
<sequence length="7735" mass="847471">MSYVKVNFLFKRILLYDAVCAKLDQIYHKRWSYLLIDFIVGLSLFLMMRNATFVHQFAENCEIYIMWIQRLIEWLMGAPGGLKLNKPLNTALGSFFIYHITLWRRYLYILRPLIHFTALSFNYASLFGISISLAVLYDSISLFTVHVFCFYVYAGRFYQLQLNGLISLGRLFRGKKYNPLRNRVDSCCFDKEQLLLGTVAFTIFFFLLPTIFTYYVVFSSLRFIVFVVQSVLLSIVRQFQFNRCNDEESGLMWTERHLQSELWAHHPAVLFTMRDGYRFLFFSTALINQSQFIPLSNPSSLSSSSLYSSTGITMPDIDAVSLSSVDTLQKQSRRYGERLFDAADDHCPFVLTANFGAHIDSWSSQSSSIGRFIDLIVWVERAGRISVYLSLQRASKQASCSSSIPLPPPPPTLLPVHFGKLSEPMSTAPLESRLSIAETVSREMGALDAQVMETDTSKPVRPSHIDIRESAAKVKDESSASFLRAARAGNLPELLDLLKAGTNINTCNANGLNALHIASKEGHADVVAELLARGADVDASTKKGNTALHIASLAGQLPVVTLLVEHNANVNVQSQDGFTPLYMAAQENHDKVVTFLLQHDANQSLATEEGFTPLAVALQQGHDRVVAILLENDTRGRVRLPALHIAAKKDDTKAAALLLQSDHNPDVTSKSGFTPLHIAAHYGNENMAKLLLEKGANVNFLARHNITPLHVASKWGRANLVSLLLAHGAVIDCRTKDLLTPLHCAARSGHEQIVDLLLEKGAPISAKSKNGLAPLHNAAQGDHADTARILLYHRAPVDEVTVDYLTALHIAAHYGHVRTAKLLLDRNADPNARALNGFTPLHVACKKNRIKVVELLLKYQAALQATTESGLTPLHVAAFMGCMNIVVYLIQHGARPDDTTVHGETPLHLAARAYQTDVVRILLRNGATVDAAAREGQTPLHIASRLGNTDIVMLLLQHGAKVDATARDNYTPLHVAAKEGHEDVVTILLDHNASCDLKTGKGYLPIHLASKYGNLSVVQALLEKGAEVDAEGKNQVTPLHVAAHYNHQQVALQLLEHNASPLAAAKNGFTPLHIVAKKNQMDIAPVLLEYHADVDAESKAGFTPLHLASENGHVEMAAFLIENGSNVNAQAKNGLTPMHMCAQNDHVEVAQLLKDSGAELNSQTKSGYTPLHVACHFGQINMVRFLLENGADLNIATLLGYTPLHQAAQQGHGIIVKMLIDYGASPNALTSTGQTPLAIAQKLGYVSVVETLRTVTETTIITETTTITEERYKVQSPETMQETFISESEDEGDETLNTNELDNLLNRGALSTLSNLHVNSGTLLMDTATSGQLAYSPSAMSNDFDCGLLKRRAAGDGIAHLRYTDDAAMVGSTSFENEIHRNIDLQEDLLPMDKSMEAEQLQLENLIKKVQQQPFTPSSTDYGFDIHLAADNIDVVRSALHSGKLMTWKSFLVSFLVDARGGAMRGCRHSGVRVIIPPRKAPMPMRITCRYLRREKLIHPPPLNEGEALASRILEMGPAGAKFLGPVIIEVPHFASLRGREREIVILRSENGEHWKEHSLEATEDAVQEVLNESFDPEELSQLDDLNTTRITRILSSDFPQYFALVTRIRQEVHAVGPEGGMIASTVVPQVQALFPEGALTKTIKVSLQAHGIPQDLVTKLHGNRVAVSPIVTVEPRRRKFHKPITLCIPLPQSTNKGMITQYSAQTGQDPPTLRLLCSITGGTAAAKWEDITGTTQLTFSNDNVSFTTTVSARFWLMDCQTPRESARMAQEIYNEGIVVPYMAKFIVFARRPHPNEGQLRLFCVTDDKEDKTLERQEHYKEIAKSRDVEVLASRFQHLEFAGNLIPVTKSGEQLSLRFIPFQENRLMFLMKLRDFDDPDAAAAGRLAIMREPKQRAEALPPQHPICTLAITLPAYSATSGSDTLIAQHEQKVLQLAEAVEKPNLYTASRDSETMYNGVAFRRIEVPVSYANVEQHTSGVMKPKIDQSRVVEEEIVISPTRFEEISSAEQPQRQLRKLSDHLEEVTGVGFAQSPPLSEIAVAQMKEQIAVDAAAPPVIDDLSGIDGRTITHMPDSLGSSVGSSEQSDDTIICRPEADDTDAVTRAVNKAYPVYAGDRLLYDEQPAISLPPKDLRLDLKGNQSFEETNVHSVSVPYPIRVLLGGRKPDDRLSAESETTSTYESCAAEPMTVDKLAYDPGSSGLSPLQAEEWVSVATSQSSSPTTALLSDREPLSRAEITSDINLPYQTTTTASLIVDDVQQRQRQTLLAESLPTKREPERMSKTKSDEISVSSAALLAYRDDGIEHELDFKEPVSYLDQYAFYEENVRKPSSDVKAPTISKRVSLPREEKLLFKDSNLEDLETVDPSLSYMEQYHKYESTVARDSSREPVTQQLPVAAAETTGSLFYKDSCLEEVDHVEPGVSYLEQYKQHEARTTAAVRQLEPSSSLTYEDSDLQEPDHGDTSASNLEHSEQLKLESTRQYSVTKLKPILSEGGTLPITEGTLVYEGSFEEGKQEELEKPNEQLIASLSSLKESDSCQKPGTDSPHSETSRLSREIMTTTGPLIYHETSLEPVLQTDPNLSYLEEYHQYESSLKEKRSPSLLSEEKTTSSSAQKLTLDTGGSLVYQDSSSVEPLQQIDPNLSYLEEYNQHEKSLKKAGPFQRVMSGGGMTKKSTSFSSEADVPGSLTYRDDSLEPVERIEPIVSYLEEYRQHEVVCDKPESPPFSSLTDKSPSSAENENALITPLVYRESCLEATEEPPDLSVSYLDQYHQYEQSLKGDPSVKAVAKRMPIHSGERAIPGSLTYWDDSLEPVDQTEPAVSYLEEYHKHESMAAKTVHRPSASSNEQDVLPTDQLVYQESCCLEATENQPDLSVSYLEQYHQFEKSLKGGVPVMSAFAKKSPSLSSECEVPGSLIYQESSVEPVDRTEPMVSSYLDEYSLYEDAAKQVPVLATSSNIQRSLVEEDAVHTGPLFYQESFLEPVEHQQHDQKMSILEQYDNYELSLKPASETTARVVTERTASLNEKDAKIGPLSYKESSLEPVDVSCSALGYHVSQDDESQDSLKKDVRMGDVVVAAAGKLPSSGEIAHLTYEENECLQPIEIADPNVSYLEQYQEYETSNKKVTPATAEVGKLSSFGKDVVAAGLLTFEENGLEPMDQMDPTVSYLVEYEQFEKNLKGGGRSAESAFVKSPSVEREIVLAEPLSYRYSSLEQVDSAEPNVSYLEQYREYEKSLKKKDIPFVSTFAQSASFSQGVPSSPSSSLTYHDSGLDESERCFAEGDEPALERYEKEVETHSVVKPSDSVDDTAQSRSLFYKEDGSLQDVDNFDPHVSYLEQYRQYESSMMANRAGPDHAARTQLSVTAPSASLVYTESTLVEPDQTSSTVVNIREFQQKHDFSPEELDKFPTKLTDTSIQTTKPFSSALTYSDPGVEENADTDMALSYLKQYDEHEASLKKDDDVILRRAAAEGKFDSTSSALVYKDSGLEKAVEPVEGDVSYLELYEQHEANLKKKGSDGVAQLHGEHVIPVDALVYNDSGLEEVVADQNVSYLDQYQQEVPSGKKSSSIKVLLDLWNTTTKAVSSGYSSAGQADAEAKLPASSDVLLSKTAESSVEEVIPSSSCLTYKLDSSLDEMENVDPGTSYMEQYHQYETSLKKAGTGSSSAVAPTKSPPVSREMATSSSLISYQESNFEKSNLTEDVKPFVADSLSPRVIVVEEDSPGGDVSLSYTPSSLDEVTEGVVSMEPSVSSAITDRRVSYETVPVYQPQQTVAVVLDKPGELIYRDSGMNEFDEDDNDDASDGHRSSTQVVRRVVHFVEPGGRCRGDSNLPDLISTHSDVWIQEGGRLLENVNEVTLNVEVRRGQDSGEFVITMPERKPLPWEMEPLKPEHQAVQDKDQDEGNKVSSAEKATAIGDDVGFSWTILQSLREEEKNGDLISELWSVSERIEHLNASVGDTAQHGQSSLHEPCAAAVEICHDYEQQSSHLIQQQPLEEKSCPPMPNFELIITSSPLLRASISEPLLERSPEFFVPASAVRHFEAEYWSGEHDERGWSSSEDDDLDDLEQSSSGDGGKFQLLVASSEMDDDGHEQQLPYVHRCTPYGAVVQGLFNGWPVLGELTAQLRDHDSGRFVEPGFCEKLYQAEHWSGQHGDLLSDDEPRDVVDQQRTIVVQQGLFAGVPVIHCCLPTVSLSNFIDTEDYSRKTDVETSQETETLEEGYVEEGHLVSTKKIMRVVTTTRTLSEGPDGKPIQKTVTTTQTFGDTATGEPIVEEISSSPGTTTTGTSGQPLIRLKVDDAVFNGVLDKNAHIQLSPAAPAAGGGGGGENLYAAGPVGLVSQCRVMFEKKLPSSASMLHQLPLDLPEMSPVEDNPPQVSQPSRELVGTSPSEERSPLSEEGQFSERVEQEQQGSEEDAVSVRDRIKHFEQWDVEMQRKKFGLPERVGSTMMRVSQSSTIKGADARLPQQQNLDGHILLAARVVEDQIRQSFPSEIHLVESAPVSGSVSHCCELLTVQKPELPDTETLRDLSTKPTSTNVSPDLPVSFADQQLYVPDVGEQMPSLIAADEKPQTAELHFESNATALSEITVDQPSDVGRDGRADWEQQLLRVVAENEAIAQVQQARGGRMQVQTEPLNQQEGSSKHVAADTDELLTRSDSLSSAEQVLKLFGLDEQRACIEQSQWRTASTLQEATESQFSPVSVRAEQQFDQLEENASTEIEQFEKDTREEEEEVHKQSEQERYTSALGEMVESAAAAESERAVYKVDDVVAPSLDNLKATAISSVDDTVKSVHQETDKMTAADDDELEIRYCTELYDLCEQVDAVPVESFVEHRLLDYQRASLELIPEAHAQKTEEWTAEAGLPVLEPEVAFQEPTPTAQGFQTEDHRTVIVMTPSLGEEANELSVTGSAVQQPDDEKKHHVRVEQCSLVVLATEDVPVTECTDQVQHEWTNSIVSDQPTSVVCKSEIVDVEDKLRTTSCDQDFTKLTDLQKMEITDEEHDVPLVAVVQEDHGDVSYSEVELEKKSAESVVGECDGGQQSQTDQQLTRPGIASEDVQSAQLLSTFAHDTEKLVESPDGLTDSKAMELILEPGDNVQTPDTAKSWLYGKLMKSKHEDSLDLIFASVEAVDDAEIEMKDKFIEKKEEQEQEEEEEQITATPQIAEQAALDESYLIYSNVGVISGLQQQQHRRVATQLQCGNLVPVYSYCNVIDGLFRPMNAGVESKIDAATEQSDEARGLGDSAVGKIDAESSAPTSVTCYDDDSRAAYVSSRRDELLTDEDRPVDDDDEETVFCEVPPVSRQFFEEARDRRQIPGHLITDSAILLHRIHDISEGMLSPDEHFAPAVLMERTFMLSPIEGSPITPTAAGEGVSPFDHGHDHKTIIKEDDESAALVGGSPMSTGSDEDSSRLAAESEEQAHGIYETCKIGASQSGDYRTAEASPTLTERSWRGSLLAEEEEEQEDNDAKQKEKLDVGAPASATLVVDDDAPARSGASDMEFYVQRSYFQRIGSGGSLSPEQGTDAELVVDSEPFSPEPTDGVEFSAGDQLQSSAVAVEPDDYEHHPEPETALAAAMEVLQLKKDDDQSLLVSTTTFKSDDNYVETVTTSARPISVEFYKDTTVSSYVEQSDDADVETAFVRAVGHSHRGSQDTVRSVQETVINEPAGLAEYGIASAIPVDSSRPQTSAPLQLDEPSREVKFTQKMKGMFSGMFSGLSSKKVAVVEAVQQRSESAEQISRSIVALDESGASLPIDEHIQSLIRVHSDGLLTMLEQRSQEEAPKRHASSTLGVEQISAERSSLAGPLMHSSADVAHVEQATEHSGKVPSDVAVSALTKAELASSFGSQISITESGWMKTTYRVVVGSRKSSGVDSGADNDDAQQLDDASLKHGSLPSPTGGEEQIPEEVQLSKLDFLSAQEEPSNDEAVVTVPAPEICVTRASLISGSPDTDDIYVCDTEVSDAFLDNFVERPAEIDLPEICQSPGEESSSRIIHFNEHLEPSSLEVDSFEFSADTVSASSTDVVPAVELEAALAEQLVDDVLAEAFAIPHLASAEHGSRIPLGSLSTSDEEQQQQQADKHSIYDNEDKLLSTPSDVEHFSIPEELSSLCMTDQTGFVESTDCEQQRMQADEHEVSLPKEEAAAAAADPRDSTLSALSQFVEFERVTRAVISDIGLEESFADKQAQPLAEEEQSSSDPLLLEEVYQQPAVDTSTAGSGDTLLVQPVPPPPHDSMLEEEGNLQNHLVEKAILNSLPFYSYADVHADALPDAEQGISTDSTQKESTASTLPGESAFERVAHPNLNAAADESKPEQRPEAERAEHEADDEEHFEALSETDTPMSSALSVGACAVSYPAEDSSGSNVESAAAVSVLFSEVHEQCSTALSDHADAAVATQSVSATDLSVKERDEGVEEGGGVLSKIARDEHSCASSTTVCEGGAPPAEMVAPEELITKQRGIRDDHSFSIGQQPQLESAVAGEAVTDRPTESQSTVLLKQAEEKDKNADEICTLSAHTDNAAALITEVLKVAVEELREAEHALNIEAVCAEGVSSEMLSTGEELSRSESFTGTEEDHEINAVKQAHEPALFEQHHEDHDDKSATDAEKECAFYTGHTAVDLAESSALATAAEKPMNSDFSIQSDLLSSKTTPAEFQVHTGATDRTDDSDAQQHRKETVEANENLSLNDDTEGGVVNAGDSNFVSEVDSSAVCDAAVNVGSNAFVSLRYDGGSGLDEDSISAARLTFTTEGTARATDMESSQFSSDSLVDQEQKQVPYSFSPCVDDTSEGKTIDLNLTIQNLDQADDFSCKSVVDDDEAPVGWHAFPNEKHESSSAITGNEDGIQCRLVVVPQQDAVAGELLSISAEEAGADGANVSTSSVHSFADTGNLVNTGDVTDSVCKVAQNGHSELSVASQICETAEVGKTPVQDELKVQTEGDEPEIRCVEQFVIDETEGSSDAQTLVHEGDRLVSVVHHELIERQTSSEAVVQHSSDEMVGVAVSPSEEHSDAVQSAREEDECDKEWVFVESPDENVELETETELVEAKVGSPYPVWETPIECLKWSGDQIREIPPEQVVQVEQSPSDESEIVSDQPVLASVNSSIQMSSPEVDEVEPACLDSEIVYTLDDGLRAEVDSEQQQSTCSVPVRPDDLLLSSVCSEDSIEAVAPFVGEKKHEVEEQQSQESPVKSEEQSPEMELRIVAEAEVSEEEAVGSPGKRPATVRSSKHSSMDNVSDTSSLLEFERFERELMNIKTGDSSVSSSETEALNLPLANKRSSNGSVSSLAEFERLERECEESGAQLTMMGTSEKCAQGTQAEGAGESSLMMTLSDIKEESDSEDVQSVSEPERDSLATVVEQQVDSGRTTPTVGEQQQQQQQHEQSTFTTSMDSLEGFAMGMSKQQAQAQDMSLSQSDSIEPEQDSNLLQSGPKIIPELMFSSDKDSLIASTVSEMSTDDTDNADGLQEHTGEGRALLSCDTIGTFQEYGDEELLAERDSLCGDLEESTIVVDEQHQQPDADPDTPVDERRSFVTDCFSGSRSFGGTAVDSGSAVGAGGGGDGDFVTSLTRFETRRPLVDGSYEVITRTVSTRETDPVNSRIRFTGSESIESLTNALLSRSGSFEQFTSTDEQGNVTTTVVRRVSGGPLIDNWRAGELDETGSRSSIQSGVRSSESEWVWQDSGPNTTLVMRREHAALALQHHTYYQQQQQQQQQLQQHPQLQQQQSSGVTGARLERKLSDQSPDSDGSGDSLEMYHSNA</sequence>
<evidence type="ECO:0000256" key="10">
    <source>
        <dbReference type="SAM" id="Phobius"/>
    </source>
</evidence>
<dbReference type="Gene3D" id="2.60.40.2660">
    <property type="match status" value="1"/>
</dbReference>
<dbReference type="GO" id="GO:0006506">
    <property type="term" value="P:GPI anchor biosynthetic process"/>
    <property type="evidence" value="ECO:0007669"/>
    <property type="project" value="InterPro"/>
</dbReference>
<dbReference type="GO" id="GO:0016020">
    <property type="term" value="C:membrane"/>
    <property type="evidence" value="ECO:0007669"/>
    <property type="project" value="UniProtKB-SubCell"/>
</dbReference>
<feature type="repeat" description="ANK" evidence="7">
    <location>
        <begin position="869"/>
        <end position="901"/>
    </location>
</feature>
<dbReference type="FunFam" id="1.25.40.20:FF:000095">
    <property type="entry name" value="Ankyrin 2, isoform J"/>
    <property type="match status" value="1"/>
</dbReference>
<dbReference type="PRINTS" id="PR01415">
    <property type="entry name" value="ANKYRIN"/>
</dbReference>
<organism evidence="12 13">
    <name type="scientific">Trichinella papuae</name>
    <dbReference type="NCBI Taxonomy" id="268474"/>
    <lineage>
        <taxon>Eukaryota</taxon>
        <taxon>Metazoa</taxon>
        <taxon>Ecdysozoa</taxon>
        <taxon>Nematoda</taxon>
        <taxon>Enoplea</taxon>
        <taxon>Dorylaimia</taxon>
        <taxon>Trichinellida</taxon>
        <taxon>Trichinellidae</taxon>
        <taxon>Trichinella</taxon>
    </lineage>
</organism>
<feature type="region of interest" description="Disordered" evidence="9">
    <location>
        <begin position="4356"/>
        <end position="4412"/>
    </location>
</feature>
<feature type="coiled-coil region" evidence="8">
    <location>
        <begin position="5119"/>
        <end position="5147"/>
    </location>
</feature>
<feature type="repeat" description="ANK" evidence="7">
    <location>
        <begin position="1199"/>
        <end position="1231"/>
    </location>
</feature>
<dbReference type="STRING" id="268474.A0A0V1MSN3"/>
<feature type="compositionally biased region" description="Acidic residues" evidence="9">
    <location>
        <begin position="3786"/>
        <end position="3795"/>
    </location>
</feature>
<dbReference type="PANTHER" id="PTHR24123">
    <property type="entry name" value="ANKYRIN REPEAT-CONTAINING"/>
    <property type="match status" value="1"/>
</dbReference>
<feature type="region of interest" description="Disordered" evidence="9">
    <location>
        <begin position="3652"/>
        <end position="3672"/>
    </location>
</feature>
<evidence type="ECO:0000256" key="2">
    <source>
        <dbReference type="ARBA" id="ARBA00004496"/>
    </source>
</evidence>
<dbReference type="InterPro" id="IPR051165">
    <property type="entry name" value="Multifunctional_ANK_Repeat"/>
</dbReference>
<dbReference type="FunFam" id="2.60.220.30:FF:000002">
    <property type="entry name" value="Ankyrin-3 isoform 2"/>
    <property type="match status" value="1"/>
</dbReference>
<feature type="repeat" description="ANK" evidence="7">
    <location>
        <begin position="968"/>
        <end position="1000"/>
    </location>
</feature>
<dbReference type="Gene3D" id="2.60.220.30">
    <property type="match status" value="2"/>
</dbReference>
<protein>
    <submittedName>
        <fullName evidence="12">Ankyrin-2</fullName>
    </submittedName>
</protein>
<feature type="region of interest" description="Disordered" evidence="9">
    <location>
        <begin position="2660"/>
        <end position="2683"/>
    </location>
</feature>
<dbReference type="InterPro" id="IPR000906">
    <property type="entry name" value="ZU5_dom"/>
</dbReference>
<feature type="repeat" description="ANK" evidence="7">
    <location>
        <begin position="1100"/>
        <end position="1132"/>
    </location>
</feature>
<feature type="repeat" description="ANK" evidence="7">
    <location>
        <begin position="770"/>
        <end position="802"/>
    </location>
</feature>
<feature type="repeat" description="ANK" evidence="7">
    <location>
        <begin position="1067"/>
        <end position="1099"/>
    </location>
</feature>
<dbReference type="Proteomes" id="UP000054843">
    <property type="component" value="Unassembled WGS sequence"/>
</dbReference>
<feature type="coiled-coil region" evidence="8">
    <location>
        <begin position="4693"/>
        <end position="4731"/>
    </location>
</feature>
<feature type="repeat" description="ANK" evidence="7">
    <location>
        <begin position="1133"/>
        <end position="1165"/>
    </location>
</feature>
<evidence type="ECO:0000256" key="3">
    <source>
        <dbReference type="ARBA" id="ARBA00022490"/>
    </source>
</evidence>
<reference evidence="12 13" key="1">
    <citation type="submission" date="2015-01" db="EMBL/GenBank/DDBJ databases">
        <title>Evolution of Trichinella species and genotypes.</title>
        <authorList>
            <person name="Korhonen P.K."/>
            <person name="Edoardo P."/>
            <person name="Giuseppe L.R."/>
            <person name="Gasser R.B."/>
        </authorList>
    </citation>
    <scope>NUCLEOTIDE SEQUENCE [LARGE SCALE GENOMIC DNA]</scope>
    <source>
        <strain evidence="12">ISS1980</strain>
    </source>
</reference>
<dbReference type="OrthoDB" id="20872at2759"/>
<dbReference type="FunFam" id="1.25.40.20:FF:000001">
    <property type="entry name" value="Ankyrin-2 isoform 2"/>
    <property type="match status" value="1"/>
</dbReference>
<feature type="region of interest" description="Disordered" evidence="9">
    <location>
        <begin position="2448"/>
        <end position="2476"/>
    </location>
</feature>
<evidence type="ECO:0000313" key="13">
    <source>
        <dbReference type="Proteomes" id="UP000054843"/>
    </source>
</evidence>
<feature type="transmembrane region" description="Helical" evidence="10">
    <location>
        <begin position="194"/>
        <end position="217"/>
    </location>
</feature>
<keyword evidence="8" id="KW-0175">Coiled coil</keyword>
<dbReference type="Pfam" id="PF00791">
    <property type="entry name" value="ZU5"/>
    <property type="match status" value="1"/>
</dbReference>
<feature type="region of interest" description="Disordered" evidence="9">
    <location>
        <begin position="6259"/>
        <end position="6325"/>
    </location>
</feature>
<feature type="region of interest" description="Disordered" evidence="9">
    <location>
        <begin position="7635"/>
        <end position="7656"/>
    </location>
</feature>
<dbReference type="InterPro" id="IPR002110">
    <property type="entry name" value="Ankyrin_rpt"/>
</dbReference>
<feature type="compositionally biased region" description="Basic and acidic residues" evidence="9">
    <location>
        <begin position="4382"/>
        <end position="4400"/>
    </location>
</feature>
<feature type="repeat" description="ANK" evidence="7">
    <location>
        <begin position="609"/>
        <end position="632"/>
    </location>
</feature>
<name>A0A0V1MSN3_9BILA</name>
<dbReference type="PROSITE" id="PS51145">
    <property type="entry name" value="ZU5"/>
    <property type="match status" value="2"/>
</dbReference>
<keyword evidence="13" id="KW-1185">Reference proteome</keyword>
<dbReference type="Pfam" id="PF05024">
    <property type="entry name" value="Gpi1"/>
    <property type="match status" value="1"/>
</dbReference>
<feature type="region of interest" description="Disordered" evidence="9">
    <location>
        <begin position="5421"/>
        <end position="5462"/>
    </location>
</feature>
<keyword evidence="5 7" id="KW-0040">ANK repeat</keyword>
<feature type="region of interest" description="Disordered" evidence="9">
    <location>
        <begin position="7276"/>
        <end position="7406"/>
    </location>
</feature>
<evidence type="ECO:0000256" key="1">
    <source>
        <dbReference type="ARBA" id="ARBA00004370"/>
    </source>
</evidence>
<feature type="region of interest" description="Disordered" evidence="9">
    <location>
        <begin position="6196"/>
        <end position="6222"/>
    </location>
</feature>
<comment type="caution">
    <text evidence="12">The sequence shown here is derived from an EMBL/GenBank/DDBJ whole genome shotgun (WGS) entry which is preliminary data.</text>
</comment>
<feature type="compositionally biased region" description="Basic and acidic residues" evidence="9">
    <location>
        <begin position="2593"/>
        <end position="2607"/>
    </location>
</feature>
<evidence type="ECO:0000256" key="8">
    <source>
        <dbReference type="SAM" id="Coils"/>
    </source>
</evidence>
<evidence type="ECO:0000256" key="6">
    <source>
        <dbReference type="ARBA" id="ARBA00023136"/>
    </source>
</evidence>
<keyword evidence="4" id="KW-0677">Repeat</keyword>
<feature type="repeat" description="ANK" evidence="7">
    <location>
        <begin position="1001"/>
        <end position="1033"/>
    </location>
</feature>
<feature type="repeat" description="ANK" evidence="7">
    <location>
        <begin position="935"/>
        <end position="967"/>
    </location>
</feature>
<evidence type="ECO:0000256" key="9">
    <source>
        <dbReference type="SAM" id="MobiDB-lite"/>
    </source>
</evidence>
<dbReference type="EMBL" id="JYDO01000049">
    <property type="protein sequence ID" value="KRZ74517.1"/>
    <property type="molecule type" value="Genomic_DNA"/>
</dbReference>
<dbReference type="SMART" id="SM00218">
    <property type="entry name" value="ZU5"/>
    <property type="match status" value="1"/>
</dbReference>
<feature type="region of interest" description="Disordered" evidence="9">
    <location>
        <begin position="7149"/>
        <end position="7217"/>
    </location>
</feature>
<feature type="compositionally biased region" description="Polar residues" evidence="9">
    <location>
        <begin position="7358"/>
        <end position="7368"/>
    </location>
</feature>
<feature type="repeat" description="ANK" evidence="7">
    <location>
        <begin position="704"/>
        <end position="736"/>
    </location>
</feature>
<keyword evidence="3" id="KW-0963">Cytoplasm</keyword>
<feature type="compositionally biased region" description="Polar residues" evidence="9">
    <location>
        <begin position="7378"/>
        <end position="7405"/>
    </location>
</feature>
<dbReference type="FunFam" id="1.25.40.20:FF:000003">
    <property type="entry name" value="Ankyrin, isoform B"/>
    <property type="match status" value="1"/>
</dbReference>
<feature type="repeat" description="ANK" evidence="7">
    <location>
        <begin position="836"/>
        <end position="868"/>
    </location>
</feature>
<accession>A0A0V1MSN3</accession>
<feature type="compositionally biased region" description="Polar residues" evidence="9">
    <location>
        <begin position="6259"/>
        <end position="6275"/>
    </location>
</feature>
<evidence type="ECO:0000256" key="7">
    <source>
        <dbReference type="PROSITE-ProRule" id="PRU00023"/>
    </source>
</evidence>
<feature type="repeat" description="ANK" evidence="7">
    <location>
        <begin position="1034"/>
        <end position="1066"/>
    </location>
</feature>
<feature type="repeat" description="ANK" evidence="7">
    <location>
        <begin position="737"/>
        <end position="769"/>
    </location>
</feature>
<feature type="compositionally biased region" description="Basic and acidic residues" evidence="9">
    <location>
        <begin position="6293"/>
        <end position="6308"/>
    </location>
</feature>
<feature type="compositionally biased region" description="Basic and acidic residues" evidence="9">
    <location>
        <begin position="7167"/>
        <end position="7182"/>
    </location>
</feature>
<feature type="repeat" description="ANK" evidence="7">
    <location>
        <begin position="576"/>
        <end position="608"/>
    </location>
</feature>
<feature type="repeat" description="ANK" evidence="7">
    <location>
        <begin position="543"/>
        <end position="575"/>
    </location>
</feature>
<feature type="domain" description="ZU5" evidence="11">
    <location>
        <begin position="1451"/>
        <end position="1608"/>
    </location>
</feature>
<dbReference type="InterPro" id="IPR040745">
    <property type="entry name" value="Ankyrin_UPA"/>
</dbReference>
<keyword evidence="10" id="KW-0812">Transmembrane</keyword>
<feature type="repeat" description="ANK" evidence="7">
    <location>
        <begin position="1166"/>
        <end position="1198"/>
    </location>
</feature>
<feature type="compositionally biased region" description="Low complexity" evidence="9">
    <location>
        <begin position="7686"/>
        <end position="7701"/>
    </location>
</feature>
<dbReference type="GO" id="GO:0005737">
    <property type="term" value="C:cytoplasm"/>
    <property type="evidence" value="ECO:0007669"/>
    <property type="project" value="UniProtKB-SubCell"/>
</dbReference>
<dbReference type="FunFam" id="2.60.220.30:FF:000001">
    <property type="entry name" value="Ankyrin-3 isoform 2"/>
    <property type="match status" value="1"/>
</dbReference>
<gene>
    <name evidence="12" type="primary">ANK2</name>
    <name evidence="12" type="ORF">T10_4431</name>
</gene>
<dbReference type="PANTHER" id="PTHR24123:SF141">
    <property type="entry name" value="ANKYRIN 2, ISOFORM U"/>
    <property type="match status" value="1"/>
</dbReference>
<feature type="region of interest" description="Disordered" evidence="9">
    <location>
        <begin position="2531"/>
        <end position="2553"/>
    </location>
</feature>
<feature type="domain" description="ZU5" evidence="11">
    <location>
        <begin position="1610"/>
        <end position="1752"/>
    </location>
</feature>
<dbReference type="Pfam" id="PF13637">
    <property type="entry name" value="Ank_4"/>
    <property type="match status" value="1"/>
</dbReference>
<feature type="region of interest" description="Disordered" evidence="9">
    <location>
        <begin position="5377"/>
        <end position="5406"/>
    </location>
</feature>
<comment type="subcellular location">
    <subcellularLocation>
        <location evidence="2">Cytoplasm</location>
    </subcellularLocation>
    <subcellularLocation>
        <location evidence="1">Membrane</location>
    </subcellularLocation>
</comment>
<dbReference type="Pfam" id="PF00023">
    <property type="entry name" value="Ank"/>
    <property type="match status" value="3"/>
</dbReference>
<evidence type="ECO:0000256" key="5">
    <source>
        <dbReference type="ARBA" id="ARBA00023043"/>
    </source>
</evidence>
<keyword evidence="10" id="KW-1133">Transmembrane helix</keyword>
<dbReference type="InterPro" id="IPR036770">
    <property type="entry name" value="Ankyrin_rpt-contain_sf"/>
</dbReference>
<evidence type="ECO:0000313" key="12">
    <source>
        <dbReference type="EMBL" id="KRZ74517.1"/>
    </source>
</evidence>
<feature type="compositionally biased region" description="Polar residues" evidence="9">
    <location>
        <begin position="2531"/>
        <end position="2541"/>
    </location>
</feature>
<dbReference type="SMART" id="SM00248">
    <property type="entry name" value="ANK"/>
    <property type="match status" value="22"/>
</dbReference>
<feature type="repeat" description="ANK" evidence="7">
    <location>
        <begin position="902"/>
        <end position="934"/>
    </location>
</feature>
<feature type="repeat" description="ANK" evidence="7">
    <location>
        <begin position="510"/>
        <end position="542"/>
    </location>
</feature>
<feature type="compositionally biased region" description="Polar residues" evidence="9">
    <location>
        <begin position="7335"/>
        <end position="7350"/>
    </location>
</feature>
<feature type="repeat" description="ANK" evidence="7">
    <location>
        <begin position="803"/>
        <end position="835"/>
    </location>
</feature>
<feature type="region of interest" description="Disordered" evidence="9">
    <location>
        <begin position="7686"/>
        <end position="7735"/>
    </location>
</feature>
<feature type="region of interest" description="Disordered" evidence="9">
    <location>
        <begin position="2593"/>
        <end position="2614"/>
    </location>
</feature>
<dbReference type="InterPro" id="IPR007720">
    <property type="entry name" value="PigQ/GPI1"/>
</dbReference>
<feature type="compositionally biased region" description="Low complexity" evidence="9">
    <location>
        <begin position="7638"/>
        <end position="7652"/>
    </location>
</feature>
<proteinExistence type="predicted"/>
<keyword evidence="6 10" id="KW-0472">Membrane</keyword>
<feature type="region of interest" description="Disordered" evidence="9">
    <location>
        <begin position="6045"/>
        <end position="6070"/>
    </location>
</feature>
<evidence type="ECO:0000256" key="4">
    <source>
        <dbReference type="ARBA" id="ARBA00022737"/>
    </source>
</evidence>
<dbReference type="Pfam" id="PF12796">
    <property type="entry name" value="Ank_2"/>
    <property type="match status" value="8"/>
</dbReference>
<feature type="compositionally biased region" description="Low complexity" evidence="9">
    <location>
        <begin position="7716"/>
        <end position="7727"/>
    </location>
</feature>
<feature type="region of interest" description="Disordered" evidence="9">
    <location>
        <begin position="2717"/>
        <end position="2737"/>
    </location>
</feature>
<dbReference type="Pfam" id="PF17809">
    <property type="entry name" value="UPA_2"/>
    <property type="match status" value="1"/>
</dbReference>
<dbReference type="SUPFAM" id="SSF48403">
    <property type="entry name" value="Ankyrin repeat"/>
    <property type="match status" value="3"/>
</dbReference>
<feature type="compositionally biased region" description="Acidic residues" evidence="9">
    <location>
        <begin position="4051"/>
        <end position="4060"/>
    </location>
</feature>
<evidence type="ECO:0000259" key="11">
    <source>
        <dbReference type="PROSITE" id="PS51145"/>
    </source>
</evidence>